<dbReference type="GO" id="GO:0016787">
    <property type="term" value="F:hydrolase activity"/>
    <property type="evidence" value="ECO:0007669"/>
    <property type="project" value="UniProtKB-KW"/>
</dbReference>
<dbReference type="Proteomes" id="UP000199603">
    <property type="component" value="Unassembled WGS sequence"/>
</dbReference>
<reference evidence="2 3" key="1">
    <citation type="submission" date="2016-10" db="EMBL/GenBank/DDBJ databases">
        <authorList>
            <person name="de Groot N.N."/>
        </authorList>
    </citation>
    <scope>NUCLEOTIDE SEQUENCE [LARGE SCALE GENOMIC DNA]</scope>
    <source>
        <strain evidence="2 3">DSM 16957</strain>
    </source>
</reference>
<dbReference type="OrthoDB" id="264572at2"/>
<dbReference type="Gene3D" id="3.40.50.1820">
    <property type="entry name" value="alpha/beta hydrolase"/>
    <property type="match status" value="1"/>
</dbReference>
<evidence type="ECO:0000313" key="2">
    <source>
        <dbReference type="EMBL" id="SDD09830.1"/>
    </source>
</evidence>
<proteinExistence type="predicted"/>
<dbReference type="RefSeq" id="WP_091237754.1">
    <property type="nucleotide sequence ID" value="NZ_FNAG01000001.1"/>
</dbReference>
<dbReference type="InterPro" id="IPR046879">
    <property type="entry name" value="KANL3/Tex30_Abhydrolase"/>
</dbReference>
<name>A0A1G6RYV8_9GAMM</name>
<keyword evidence="2" id="KW-0378">Hydrolase</keyword>
<dbReference type="AlphaFoldDB" id="A0A1G6RYV8"/>
<feature type="domain" description="KANL3/Tex30 alpha/beta hydrolase-like" evidence="1">
    <location>
        <begin position="5"/>
        <end position="160"/>
    </location>
</feature>
<dbReference type="SUPFAM" id="SSF53474">
    <property type="entry name" value="alpha/beta-Hydrolases"/>
    <property type="match status" value="1"/>
</dbReference>
<protein>
    <submittedName>
        <fullName evidence="2">Predicted hydrolase of the alpha/beta-hydrolase fold</fullName>
    </submittedName>
</protein>
<dbReference type="Pfam" id="PF20408">
    <property type="entry name" value="Abhydrolase_11"/>
    <property type="match status" value="1"/>
</dbReference>
<keyword evidence="3" id="KW-1185">Reference proteome</keyword>
<dbReference type="EMBL" id="FNAG01000001">
    <property type="protein sequence ID" value="SDD09830.1"/>
    <property type="molecule type" value="Genomic_DNA"/>
</dbReference>
<accession>A0A1G6RYV8</accession>
<evidence type="ECO:0000259" key="1">
    <source>
        <dbReference type="Pfam" id="PF20408"/>
    </source>
</evidence>
<sequence>MSPRGHVILSHGLESGPQATKVTALAAAAEALGWTSERPDYLDLDATRDVARLPDRLARLLGCCRAALAAGRGPLVLAGSSMGAFISALASLEVDVRGLFLLAPPVRIAGYRDLDAARVPTSILHGWRDELIPAADVVTWAAPRCDELTLVDDSHRLAEHVEYGAQAFARFLERLS</sequence>
<organism evidence="2 3">
    <name type="scientific">Aquimonas voraii</name>
    <dbReference type="NCBI Taxonomy" id="265719"/>
    <lineage>
        <taxon>Bacteria</taxon>
        <taxon>Pseudomonadati</taxon>
        <taxon>Pseudomonadota</taxon>
        <taxon>Gammaproteobacteria</taxon>
        <taxon>Lysobacterales</taxon>
        <taxon>Lysobacteraceae</taxon>
        <taxon>Aquimonas</taxon>
    </lineage>
</organism>
<dbReference type="InterPro" id="IPR029058">
    <property type="entry name" value="AB_hydrolase_fold"/>
</dbReference>
<evidence type="ECO:0000313" key="3">
    <source>
        <dbReference type="Proteomes" id="UP000199603"/>
    </source>
</evidence>
<dbReference type="STRING" id="265719.SAMN04488509_101193"/>
<gene>
    <name evidence="2" type="ORF">SAMN04488509_101193</name>
</gene>